<evidence type="ECO:0000256" key="6">
    <source>
        <dbReference type="ARBA" id="ARBA00022840"/>
    </source>
</evidence>
<dbReference type="Pfam" id="PF08245">
    <property type="entry name" value="Mur_ligase_M"/>
    <property type="match status" value="1"/>
</dbReference>
<comment type="pathway">
    <text evidence="2 7 8">Cell wall biogenesis; peptidoglycan biosynthesis.</text>
</comment>
<dbReference type="InterPro" id="IPR013221">
    <property type="entry name" value="Mur_ligase_cen"/>
</dbReference>
<dbReference type="Gene3D" id="3.90.190.20">
    <property type="entry name" value="Mur ligase, C-terminal domain"/>
    <property type="match status" value="1"/>
</dbReference>
<dbReference type="PROSITE" id="PS51257">
    <property type="entry name" value="PROKAR_LIPOPROTEIN"/>
    <property type="match status" value="1"/>
</dbReference>
<keyword evidence="7 8" id="KW-0573">Peptidoglycan synthesis</keyword>
<dbReference type="GO" id="GO:0008360">
    <property type="term" value="P:regulation of cell shape"/>
    <property type="evidence" value="ECO:0007669"/>
    <property type="project" value="UniProtKB-KW"/>
</dbReference>
<comment type="similarity">
    <text evidence="7">Belongs to the MurCDEF family.</text>
</comment>
<keyword evidence="7 8" id="KW-0961">Cell wall biogenesis/degradation</keyword>
<dbReference type="GO" id="GO:0009252">
    <property type="term" value="P:peptidoglycan biosynthetic process"/>
    <property type="evidence" value="ECO:0007669"/>
    <property type="project" value="UniProtKB-UniRule"/>
</dbReference>
<dbReference type="AlphaFoldDB" id="A0A420E8V0"/>
<evidence type="ECO:0000259" key="9">
    <source>
        <dbReference type="Pfam" id="PF02875"/>
    </source>
</evidence>
<evidence type="ECO:0000256" key="4">
    <source>
        <dbReference type="ARBA" id="ARBA00022598"/>
    </source>
</evidence>
<dbReference type="PANTHER" id="PTHR43692:SF1">
    <property type="entry name" value="UDP-N-ACETYLMURAMOYLALANINE--D-GLUTAMATE LIGASE"/>
    <property type="match status" value="1"/>
</dbReference>
<accession>A0A420E8V0</accession>
<dbReference type="SUPFAM" id="SSF53623">
    <property type="entry name" value="MurD-like peptide ligases, catalytic domain"/>
    <property type="match status" value="1"/>
</dbReference>
<evidence type="ECO:0000259" key="10">
    <source>
        <dbReference type="Pfam" id="PF08245"/>
    </source>
</evidence>
<keyword evidence="7 8" id="KW-0131">Cell cycle</keyword>
<feature type="domain" description="Mur ligase C-terminal" evidence="9">
    <location>
        <begin position="305"/>
        <end position="415"/>
    </location>
</feature>
<protein>
    <recommendedName>
        <fullName evidence="7 8">UDP-N-acetylmuramoylalanine--D-glutamate ligase</fullName>
        <ecNumber evidence="7 8">6.3.2.9</ecNumber>
    </recommendedName>
    <alternativeName>
        <fullName evidence="7">D-glutamic acid-adding enzyme</fullName>
    </alternativeName>
    <alternativeName>
        <fullName evidence="7">UDP-N-acetylmuramoyl-L-alanyl-D-glutamate synthetase</fullName>
    </alternativeName>
</protein>
<name>A0A420E8V0_9ALTE</name>
<dbReference type="Pfam" id="PF21799">
    <property type="entry name" value="MurD-like_N"/>
    <property type="match status" value="1"/>
</dbReference>
<keyword evidence="7 8" id="KW-0133">Cell shape</keyword>
<evidence type="ECO:0000256" key="7">
    <source>
        <dbReference type="HAMAP-Rule" id="MF_00639"/>
    </source>
</evidence>
<keyword evidence="5 7" id="KW-0547">Nucleotide-binding</keyword>
<comment type="subcellular location">
    <subcellularLocation>
        <location evidence="1 7 8">Cytoplasm</location>
    </subcellularLocation>
</comment>
<dbReference type="Gene3D" id="3.40.50.720">
    <property type="entry name" value="NAD(P)-binding Rossmann-like Domain"/>
    <property type="match status" value="1"/>
</dbReference>
<dbReference type="Pfam" id="PF02875">
    <property type="entry name" value="Mur_ligase_C"/>
    <property type="match status" value="1"/>
</dbReference>
<evidence type="ECO:0000256" key="1">
    <source>
        <dbReference type="ARBA" id="ARBA00004496"/>
    </source>
</evidence>
<dbReference type="SUPFAM" id="SSF51984">
    <property type="entry name" value="MurCD N-terminal domain"/>
    <property type="match status" value="1"/>
</dbReference>
<evidence type="ECO:0000256" key="3">
    <source>
        <dbReference type="ARBA" id="ARBA00022490"/>
    </source>
</evidence>
<dbReference type="GO" id="GO:0008764">
    <property type="term" value="F:UDP-N-acetylmuramoylalanine-D-glutamate ligase activity"/>
    <property type="evidence" value="ECO:0007669"/>
    <property type="project" value="UniProtKB-UniRule"/>
</dbReference>
<sequence length="439" mass="47090">MKQVLLNNLLAKNQHSLAVLGLGLTGASCVRFLLSKGLQATLFDSREQVTVPSDFSHLNLHLGEQALTKLKEFSLIVLSPGFPRAHPMVQAAIAAGSKVVGDIELFALEANAPVVAITGSNGKSTVTSLLGEMAKACGKNVAVGGNIGVPALDLLATNIDLYVLELSSFQLESTESLHCVAATVLNLSEDHMDRYPSYDAYCETKHKIYKHAINCIYNADDALTYPKITASKASFGIHSSADFNYEANSNNLCQNDKLLVNSCDLAMVGEHNYANVLAAFALANASGLNLEGCAQAAKNYQGLEHRCQLLRRIDDVAWINDSKATNLGATLAAIDGLSSSAKHLWLIAGGDSKNADLSSLSNVQQKITGIVAFGKDKTLFEKLHPEVKLVEHLADAVAYCKTKAQAGDYVLLSPCCASLDMYKNYMARGEHFQELVGQL</sequence>
<dbReference type="InterPro" id="IPR004101">
    <property type="entry name" value="Mur_ligase_C"/>
</dbReference>
<feature type="binding site" evidence="7">
    <location>
        <begin position="119"/>
        <end position="125"/>
    </location>
    <ligand>
        <name>ATP</name>
        <dbReference type="ChEBI" id="CHEBI:30616"/>
    </ligand>
</feature>
<comment type="caution">
    <text evidence="11">The sequence shown here is derived from an EMBL/GenBank/DDBJ whole genome shotgun (WGS) entry which is preliminary data.</text>
</comment>
<reference evidence="11 12" key="1">
    <citation type="submission" date="2018-09" db="EMBL/GenBank/DDBJ databases">
        <authorList>
            <person name="Wang Z."/>
        </authorList>
    </citation>
    <scope>NUCLEOTIDE SEQUENCE [LARGE SCALE GENOMIC DNA]</scope>
    <source>
        <strain evidence="11 12">ALS 81</strain>
    </source>
</reference>
<evidence type="ECO:0000256" key="8">
    <source>
        <dbReference type="RuleBase" id="RU003664"/>
    </source>
</evidence>
<dbReference type="EC" id="6.3.2.9" evidence="7 8"/>
<organism evidence="11 12">
    <name type="scientific">Alginatibacterium sediminis</name>
    <dbReference type="NCBI Taxonomy" id="2164068"/>
    <lineage>
        <taxon>Bacteria</taxon>
        <taxon>Pseudomonadati</taxon>
        <taxon>Pseudomonadota</taxon>
        <taxon>Gammaproteobacteria</taxon>
        <taxon>Alteromonadales</taxon>
        <taxon>Alteromonadaceae</taxon>
        <taxon>Alginatibacterium</taxon>
    </lineage>
</organism>
<dbReference type="RefSeq" id="WP_120355971.1">
    <property type="nucleotide sequence ID" value="NZ_RAQO01000008.1"/>
</dbReference>
<gene>
    <name evidence="7 11" type="primary">murD</name>
    <name evidence="11" type="ORF">DBZ36_16080</name>
</gene>
<keyword evidence="7 8" id="KW-0132">Cell division</keyword>
<comment type="catalytic activity">
    <reaction evidence="7 8">
        <text>UDP-N-acetyl-alpha-D-muramoyl-L-alanine + D-glutamate + ATP = UDP-N-acetyl-alpha-D-muramoyl-L-alanyl-D-glutamate + ADP + phosphate + H(+)</text>
        <dbReference type="Rhea" id="RHEA:16429"/>
        <dbReference type="ChEBI" id="CHEBI:15378"/>
        <dbReference type="ChEBI" id="CHEBI:29986"/>
        <dbReference type="ChEBI" id="CHEBI:30616"/>
        <dbReference type="ChEBI" id="CHEBI:43474"/>
        <dbReference type="ChEBI" id="CHEBI:83898"/>
        <dbReference type="ChEBI" id="CHEBI:83900"/>
        <dbReference type="ChEBI" id="CHEBI:456216"/>
        <dbReference type="EC" id="6.3.2.9"/>
    </reaction>
</comment>
<keyword evidence="3 7" id="KW-0963">Cytoplasm</keyword>
<dbReference type="NCBIfam" id="TIGR01087">
    <property type="entry name" value="murD"/>
    <property type="match status" value="1"/>
</dbReference>
<dbReference type="GO" id="GO:0071555">
    <property type="term" value="P:cell wall organization"/>
    <property type="evidence" value="ECO:0007669"/>
    <property type="project" value="UniProtKB-KW"/>
</dbReference>
<dbReference type="EMBL" id="RAQO01000008">
    <property type="protein sequence ID" value="RKF15886.1"/>
    <property type="molecule type" value="Genomic_DNA"/>
</dbReference>
<dbReference type="SUPFAM" id="SSF53244">
    <property type="entry name" value="MurD-like peptide ligases, peptide-binding domain"/>
    <property type="match status" value="1"/>
</dbReference>
<feature type="domain" description="Mur ligase central" evidence="10">
    <location>
        <begin position="117"/>
        <end position="283"/>
    </location>
</feature>
<dbReference type="GO" id="GO:0051301">
    <property type="term" value="P:cell division"/>
    <property type="evidence" value="ECO:0007669"/>
    <property type="project" value="UniProtKB-KW"/>
</dbReference>
<dbReference type="Gene3D" id="3.40.1190.10">
    <property type="entry name" value="Mur-like, catalytic domain"/>
    <property type="match status" value="1"/>
</dbReference>
<dbReference type="GO" id="GO:0005737">
    <property type="term" value="C:cytoplasm"/>
    <property type="evidence" value="ECO:0007669"/>
    <property type="project" value="UniProtKB-SubCell"/>
</dbReference>
<dbReference type="InterPro" id="IPR036615">
    <property type="entry name" value="Mur_ligase_C_dom_sf"/>
</dbReference>
<evidence type="ECO:0000313" key="12">
    <source>
        <dbReference type="Proteomes" id="UP000286482"/>
    </source>
</evidence>
<evidence type="ECO:0000256" key="5">
    <source>
        <dbReference type="ARBA" id="ARBA00022741"/>
    </source>
</evidence>
<dbReference type="OrthoDB" id="9809796at2"/>
<keyword evidence="4 7" id="KW-0436">Ligase</keyword>
<evidence type="ECO:0000256" key="2">
    <source>
        <dbReference type="ARBA" id="ARBA00004752"/>
    </source>
</evidence>
<dbReference type="PANTHER" id="PTHR43692">
    <property type="entry name" value="UDP-N-ACETYLMURAMOYLALANINE--D-GLUTAMATE LIGASE"/>
    <property type="match status" value="1"/>
</dbReference>
<evidence type="ECO:0000313" key="11">
    <source>
        <dbReference type="EMBL" id="RKF15886.1"/>
    </source>
</evidence>
<dbReference type="Proteomes" id="UP000286482">
    <property type="component" value="Unassembled WGS sequence"/>
</dbReference>
<proteinExistence type="inferred from homology"/>
<comment type="function">
    <text evidence="7 8">Cell wall formation. Catalyzes the addition of glutamate to the nucleotide precursor UDP-N-acetylmuramoyl-L-alanine (UMA).</text>
</comment>
<dbReference type="InterPro" id="IPR005762">
    <property type="entry name" value="MurD"/>
</dbReference>
<keyword evidence="6 7" id="KW-0067">ATP-binding</keyword>
<dbReference type="InterPro" id="IPR036565">
    <property type="entry name" value="Mur-like_cat_sf"/>
</dbReference>
<dbReference type="UniPathway" id="UPA00219"/>
<dbReference type="GO" id="GO:0005524">
    <property type="term" value="F:ATP binding"/>
    <property type="evidence" value="ECO:0007669"/>
    <property type="project" value="UniProtKB-UniRule"/>
</dbReference>
<keyword evidence="12" id="KW-1185">Reference proteome</keyword>
<dbReference type="HAMAP" id="MF_00639">
    <property type="entry name" value="MurD"/>
    <property type="match status" value="1"/>
</dbReference>